<evidence type="ECO:0000313" key="2">
    <source>
        <dbReference type="EMBL" id="MDR7299805.1"/>
    </source>
</evidence>
<protein>
    <submittedName>
        <fullName evidence="2">Uncharacterized protein</fullName>
    </submittedName>
</protein>
<accession>A0ABU1ZIJ6</accession>
<reference evidence="2 3" key="1">
    <citation type="submission" date="2023-07" db="EMBL/GenBank/DDBJ databases">
        <title>Sorghum-associated microbial communities from plants grown in Nebraska, USA.</title>
        <authorList>
            <person name="Schachtman D."/>
        </authorList>
    </citation>
    <scope>NUCLEOTIDE SEQUENCE [LARGE SCALE GENOMIC DNA]</scope>
    <source>
        <strain evidence="2 3">BE310</strain>
    </source>
</reference>
<name>A0ABU1ZIJ6_9BURK</name>
<feature type="signal peptide" evidence="1">
    <location>
        <begin position="1"/>
        <end position="23"/>
    </location>
</feature>
<dbReference type="EMBL" id="JAVDXQ010000014">
    <property type="protein sequence ID" value="MDR7299805.1"/>
    <property type="molecule type" value="Genomic_DNA"/>
</dbReference>
<sequence>MTVSRRAALQAALAGAAVPPALASPRFGHGLEGQRKADLGNGTYLNPIVAGDHADPTV</sequence>
<organism evidence="2 3">
    <name type="scientific">Pelomonas aquatica</name>
    <dbReference type="NCBI Taxonomy" id="431058"/>
    <lineage>
        <taxon>Bacteria</taxon>
        <taxon>Pseudomonadati</taxon>
        <taxon>Pseudomonadota</taxon>
        <taxon>Betaproteobacteria</taxon>
        <taxon>Burkholderiales</taxon>
        <taxon>Sphaerotilaceae</taxon>
        <taxon>Roseateles</taxon>
    </lineage>
</organism>
<proteinExistence type="predicted"/>
<keyword evidence="3" id="KW-1185">Reference proteome</keyword>
<comment type="caution">
    <text evidence="2">The sequence shown here is derived from an EMBL/GenBank/DDBJ whole genome shotgun (WGS) entry which is preliminary data.</text>
</comment>
<evidence type="ECO:0000313" key="3">
    <source>
        <dbReference type="Proteomes" id="UP001180536"/>
    </source>
</evidence>
<feature type="chain" id="PRO_5045056332" evidence="1">
    <location>
        <begin position="24"/>
        <end position="58"/>
    </location>
</feature>
<evidence type="ECO:0000256" key="1">
    <source>
        <dbReference type="SAM" id="SignalP"/>
    </source>
</evidence>
<gene>
    <name evidence="2" type="ORF">J2X16_005183</name>
</gene>
<dbReference type="Proteomes" id="UP001180536">
    <property type="component" value="Unassembled WGS sequence"/>
</dbReference>
<feature type="non-terminal residue" evidence="2">
    <location>
        <position position="58"/>
    </location>
</feature>
<keyword evidence="1" id="KW-0732">Signal</keyword>